<dbReference type="InterPro" id="IPR006082">
    <property type="entry name" value="PRK"/>
</dbReference>
<evidence type="ECO:0000256" key="3">
    <source>
        <dbReference type="ARBA" id="ARBA00012042"/>
    </source>
</evidence>
<evidence type="ECO:0000256" key="1">
    <source>
        <dbReference type="ARBA" id="ARBA00005215"/>
    </source>
</evidence>
<dbReference type="GO" id="GO:0008974">
    <property type="term" value="F:phosphoribulokinase activity"/>
    <property type="evidence" value="ECO:0007669"/>
    <property type="project" value="UniProtKB-EC"/>
</dbReference>
<feature type="domain" description="Phosphoribulokinase/uridine kinase" evidence="12">
    <location>
        <begin position="217"/>
        <end position="387"/>
    </location>
</feature>
<dbReference type="InterPro" id="IPR027417">
    <property type="entry name" value="P-loop_NTPase"/>
</dbReference>
<name>A0A6C0DIS8_9ZZZZ</name>
<keyword evidence="5" id="KW-0113">Calvin cycle</keyword>
<dbReference type="PROSITE" id="PS00567">
    <property type="entry name" value="PHOSPHORIBULOKINASE"/>
    <property type="match status" value="1"/>
</dbReference>
<dbReference type="SUPFAM" id="SSF52540">
    <property type="entry name" value="P-loop containing nucleoside triphosphate hydrolases"/>
    <property type="match status" value="1"/>
</dbReference>
<evidence type="ECO:0000256" key="2">
    <source>
        <dbReference type="ARBA" id="ARBA00009719"/>
    </source>
</evidence>
<dbReference type="GO" id="GO:0019253">
    <property type="term" value="P:reductive pentose-phosphate cycle"/>
    <property type="evidence" value="ECO:0007669"/>
    <property type="project" value="UniProtKB-KW"/>
</dbReference>
<dbReference type="Gene3D" id="3.40.50.300">
    <property type="entry name" value="P-loop containing nucleotide triphosphate hydrolases"/>
    <property type="match status" value="1"/>
</dbReference>
<evidence type="ECO:0000256" key="8">
    <source>
        <dbReference type="ARBA" id="ARBA00022777"/>
    </source>
</evidence>
<comment type="similarity">
    <text evidence="2">Belongs to the phosphoribulokinase family.</text>
</comment>
<evidence type="ECO:0000256" key="5">
    <source>
        <dbReference type="ARBA" id="ARBA00022567"/>
    </source>
</evidence>
<accession>A0A6C0DIS8</accession>
<protein>
    <recommendedName>
        <fullName evidence="3">phosphoribulokinase</fullName>
        <ecNumber evidence="3">2.7.1.19</ecNumber>
    </recommendedName>
    <alternativeName>
        <fullName evidence="10">Phosphopentokinase</fullName>
    </alternativeName>
</protein>
<evidence type="ECO:0000256" key="10">
    <source>
        <dbReference type="ARBA" id="ARBA00031382"/>
    </source>
</evidence>
<evidence type="ECO:0000259" key="12">
    <source>
        <dbReference type="Pfam" id="PF00485"/>
    </source>
</evidence>
<reference evidence="13" key="1">
    <citation type="journal article" date="2020" name="Nature">
        <title>Giant virus diversity and host interactions through global metagenomics.</title>
        <authorList>
            <person name="Schulz F."/>
            <person name="Roux S."/>
            <person name="Paez-Espino D."/>
            <person name="Jungbluth S."/>
            <person name="Walsh D.A."/>
            <person name="Denef V.J."/>
            <person name="McMahon K.D."/>
            <person name="Konstantinidis K.T."/>
            <person name="Eloe-Fadrosh E.A."/>
            <person name="Kyrpides N.C."/>
            <person name="Woyke T."/>
        </authorList>
    </citation>
    <scope>NUCLEOTIDE SEQUENCE</scope>
    <source>
        <strain evidence="13">GVMAG-M-3300023174-182</strain>
    </source>
</reference>
<dbReference type="EC" id="2.7.1.19" evidence="3"/>
<proteinExistence type="inferred from homology"/>
<keyword evidence="8" id="KW-0418">Kinase</keyword>
<keyword evidence="4" id="KW-0602">Photosynthesis</keyword>
<evidence type="ECO:0000256" key="7">
    <source>
        <dbReference type="ARBA" id="ARBA00022741"/>
    </source>
</evidence>
<dbReference type="EMBL" id="MN739625">
    <property type="protein sequence ID" value="QHT16427.1"/>
    <property type="molecule type" value="Genomic_DNA"/>
</dbReference>
<comment type="pathway">
    <text evidence="1">Carbohydrate biosynthesis; Calvin cycle.</text>
</comment>
<dbReference type="PRINTS" id="PR00478">
    <property type="entry name" value="PHRIBLKINASE"/>
</dbReference>
<dbReference type="PANTHER" id="PTHR10285">
    <property type="entry name" value="URIDINE KINASE"/>
    <property type="match status" value="1"/>
</dbReference>
<evidence type="ECO:0000313" key="13">
    <source>
        <dbReference type="EMBL" id="QHT16427.1"/>
    </source>
</evidence>
<evidence type="ECO:0000256" key="6">
    <source>
        <dbReference type="ARBA" id="ARBA00022679"/>
    </source>
</evidence>
<evidence type="ECO:0000256" key="11">
    <source>
        <dbReference type="ARBA" id="ARBA00047663"/>
    </source>
</evidence>
<dbReference type="InterPro" id="IPR006083">
    <property type="entry name" value="PRK/URK"/>
</dbReference>
<keyword evidence="6" id="KW-0808">Transferase</keyword>
<keyword evidence="7" id="KW-0547">Nucleotide-binding</keyword>
<keyword evidence="9" id="KW-0067">ATP-binding</keyword>
<comment type="catalytic activity">
    <reaction evidence="11">
        <text>D-ribulose 5-phosphate + ATP = D-ribulose 1,5-bisphosphate + ADP + H(+)</text>
        <dbReference type="Rhea" id="RHEA:19365"/>
        <dbReference type="ChEBI" id="CHEBI:15378"/>
        <dbReference type="ChEBI" id="CHEBI:30616"/>
        <dbReference type="ChEBI" id="CHEBI:57870"/>
        <dbReference type="ChEBI" id="CHEBI:58121"/>
        <dbReference type="ChEBI" id="CHEBI:456216"/>
        <dbReference type="EC" id="2.7.1.19"/>
    </reaction>
</comment>
<sequence>MKSALLISGYLRCFKENVDNINKNIIDENNVDIYIHLTMDKEKKYTNKEIKLDEVYKSLNPKCMIVTKNIHFSDDDNINNILNQNYKLFLLNNKRKEIEVLEKIKYNNIIKIRPDVCIQKKIDLNVMYNKIIVPKDAKIDVSKLKNQNDKFICDIIAYGNADSMDKYLNYFEELQELIQKYGIVNETLLYHYLNNKAIIYEEVDIDYQIILSLCNTIAITGDSGTGKTTLSNIIKQIFNESFILECDRYHKWERNDENWNQLTHLNPQSNYITKMQQDVFDLIIGNNIYQVDYDHKTGRFTDRKLIESKENIIVCGLHSLYIEENIINLKIYIDTDDNVRIPWKINRDIKKRGYSIEKIMEQINNRKDDFNKYILPQKSKADIIINFYTDKVFTINNFIPYEKIDVFLRIGISDIFNINNIITSLNVSKIVHENKYIYLYFDYDYDYETIIKNIIINIK</sequence>
<dbReference type="GO" id="GO:0005524">
    <property type="term" value="F:ATP binding"/>
    <property type="evidence" value="ECO:0007669"/>
    <property type="project" value="UniProtKB-KW"/>
</dbReference>
<organism evidence="13">
    <name type="scientific">viral metagenome</name>
    <dbReference type="NCBI Taxonomy" id="1070528"/>
    <lineage>
        <taxon>unclassified sequences</taxon>
        <taxon>metagenomes</taxon>
        <taxon>organismal metagenomes</taxon>
    </lineage>
</organism>
<evidence type="ECO:0000256" key="9">
    <source>
        <dbReference type="ARBA" id="ARBA00022840"/>
    </source>
</evidence>
<dbReference type="AlphaFoldDB" id="A0A6C0DIS8"/>
<dbReference type="Pfam" id="PF00485">
    <property type="entry name" value="PRK"/>
    <property type="match status" value="1"/>
</dbReference>
<evidence type="ECO:0000256" key="4">
    <source>
        <dbReference type="ARBA" id="ARBA00022531"/>
    </source>
</evidence>